<evidence type="ECO:0000259" key="9">
    <source>
        <dbReference type="PROSITE" id="PS50109"/>
    </source>
</evidence>
<evidence type="ECO:0000313" key="11">
    <source>
        <dbReference type="EMBL" id="MBD2737189.1"/>
    </source>
</evidence>
<dbReference type="CDD" id="cd06225">
    <property type="entry name" value="HAMP"/>
    <property type="match status" value="1"/>
</dbReference>
<dbReference type="InterPro" id="IPR036890">
    <property type="entry name" value="HATPase_C_sf"/>
</dbReference>
<dbReference type="CDD" id="cd00082">
    <property type="entry name" value="HisKA"/>
    <property type="match status" value="1"/>
</dbReference>
<dbReference type="SUPFAM" id="SSF55874">
    <property type="entry name" value="ATPase domain of HSP90 chaperone/DNA topoisomerase II/histidine kinase"/>
    <property type="match status" value="1"/>
</dbReference>
<dbReference type="Pfam" id="PF00672">
    <property type="entry name" value="HAMP"/>
    <property type="match status" value="1"/>
</dbReference>
<evidence type="ECO:0000313" key="12">
    <source>
        <dbReference type="Proteomes" id="UP000637383"/>
    </source>
</evidence>
<feature type="coiled-coil region" evidence="8">
    <location>
        <begin position="244"/>
        <end position="281"/>
    </location>
</feature>
<dbReference type="PROSITE" id="PS50109">
    <property type="entry name" value="HIS_KIN"/>
    <property type="match status" value="1"/>
</dbReference>
<dbReference type="EC" id="2.7.13.3" evidence="3"/>
<dbReference type="InterPro" id="IPR003594">
    <property type="entry name" value="HATPase_dom"/>
</dbReference>
<dbReference type="GO" id="GO:0016301">
    <property type="term" value="F:kinase activity"/>
    <property type="evidence" value="ECO:0007669"/>
    <property type="project" value="UniProtKB-KW"/>
</dbReference>
<dbReference type="SUPFAM" id="SSF158472">
    <property type="entry name" value="HAMP domain-like"/>
    <property type="match status" value="1"/>
</dbReference>
<proteinExistence type="predicted"/>
<evidence type="ECO:0000256" key="1">
    <source>
        <dbReference type="ARBA" id="ARBA00000085"/>
    </source>
</evidence>
<keyword evidence="8" id="KW-0175">Coiled coil</keyword>
<name>A0ABR8KEC1_9NOSO</name>
<comment type="caution">
    <text evidence="11">The sequence shown here is derived from an EMBL/GenBank/DDBJ whole genome shotgun (WGS) entry which is preliminary data.</text>
</comment>
<keyword evidence="4" id="KW-0597">Phosphoprotein</keyword>
<keyword evidence="12" id="KW-1185">Reference proteome</keyword>
<dbReference type="Gene3D" id="3.30.565.10">
    <property type="entry name" value="Histidine kinase-like ATPase, C-terminal domain"/>
    <property type="match status" value="1"/>
</dbReference>
<dbReference type="Gene3D" id="1.10.287.130">
    <property type="match status" value="1"/>
</dbReference>
<dbReference type="PROSITE" id="PS50885">
    <property type="entry name" value="HAMP"/>
    <property type="match status" value="1"/>
</dbReference>
<evidence type="ECO:0000256" key="4">
    <source>
        <dbReference type="ARBA" id="ARBA00022553"/>
    </source>
</evidence>
<gene>
    <name evidence="11" type="ORF">H6H03_25440</name>
</gene>
<comment type="subcellular location">
    <subcellularLocation>
        <location evidence="2">Membrane</location>
    </subcellularLocation>
</comment>
<dbReference type="Pfam" id="PF02518">
    <property type="entry name" value="HATPase_c"/>
    <property type="match status" value="1"/>
</dbReference>
<dbReference type="InterPro" id="IPR004358">
    <property type="entry name" value="Sig_transdc_His_kin-like_C"/>
</dbReference>
<sequence length="561" mass="62116">MKISHKLLVSFVGVSLLTNVVGAVAIAQSQKIAETLAMAEAEHVAQVVATSIAHHAYYDKKSISIERSGELQHYTNLLHDLQKRDIVVVNRQKLILADAVPENVGTIFEHDQGNEIEQTIQDGKVRTFLEKSVDYPQGIKLIVVTLNSKQNQVDGAVILEWSSLYDKAIAQARPTMIAIGVTSLGCLILALILGLQISSSIAKPLQLVTEVAQQVTQDSNFDLQAPVSTKDETGILATAFNNLIERVKTLLTEKEQRSTELQEALTELHNTQLQLIQTEKMSSLGQLVAGVAHEINNPVNFIHGNIRHLDTYTQDLLKLVQAYQTHYPNPPETLQATLDDVELDFLSEDAMKVLQSIKVGTERIREIVLSLRNFSRLDESEFKAVHLHEGMESTLLILQHRLKGRPKFPAIEVVKDYSELPLVECYPGQLNQVFMNLLTNAIDVLEESARQQTKTDGQPQPGKIWISTQLTADDRVQIALAKPAEGIADNGLGISEALRGRIFDPFFTTKPIGKGTGLGLFISYQIVTQKHHGKIWCDSKISEGIKIVVEIPVHQPKAMAS</sequence>
<dbReference type="RefSeq" id="WP_190957783.1">
    <property type="nucleotide sequence ID" value="NZ_JACJTU010000028.1"/>
</dbReference>
<evidence type="ECO:0000256" key="8">
    <source>
        <dbReference type="SAM" id="Coils"/>
    </source>
</evidence>
<evidence type="ECO:0000256" key="6">
    <source>
        <dbReference type="ARBA" id="ARBA00022777"/>
    </source>
</evidence>
<dbReference type="PRINTS" id="PR00344">
    <property type="entry name" value="BCTRLSENSOR"/>
</dbReference>
<keyword evidence="7" id="KW-0902">Two-component regulatory system</keyword>
<reference evidence="11 12" key="1">
    <citation type="journal article" date="2020" name="ISME J.">
        <title>Comparative genomics reveals insights into cyanobacterial evolution and habitat adaptation.</title>
        <authorList>
            <person name="Chen M.Y."/>
            <person name="Teng W.K."/>
            <person name="Zhao L."/>
            <person name="Hu C.X."/>
            <person name="Zhou Y.K."/>
            <person name="Han B.P."/>
            <person name="Song L.R."/>
            <person name="Shu W.S."/>
        </authorList>
    </citation>
    <scope>NUCLEOTIDE SEQUENCE [LARGE SCALE GENOMIC DNA]</scope>
    <source>
        <strain evidence="11 12">FACHB-159</strain>
    </source>
</reference>
<organism evidence="11 12">
    <name type="scientific">Nostoc paludosum FACHB-159</name>
    <dbReference type="NCBI Taxonomy" id="2692908"/>
    <lineage>
        <taxon>Bacteria</taxon>
        <taxon>Bacillati</taxon>
        <taxon>Cyanobacteriota</taxon>
        <taxon>Cyanophyceae</taxon>
        <taxon>Nostocales</taxon>
        <taxon>Nostocaceae</taxon>
        <taxon>Nostoc</taxon>
    </lineage>
</organism>
<dbReference type="InterPro" id="IPR003660">
    <property type="entry name" value="HAMP_dom"/>
</dbReference>
<dbReference type="PANTHER" id="PTHR43065:SF50">
    <property type="entry name" value="HISTIDINE KINASE"/>
    <property type="match status" value="1"/>
</dbReference>
<feature type="domain" description="HAMP" evidence="10">
    <location>
        <begin position="199"/>
        <end position="252"/>
    </location>
</feature>
<dbReference type="SMART" id="SM00388">
    <property type="entry name" value="HisKA"/>
    <property type="match status" value="1"/>
</dbReference>
<dbReference type="PANTHER" id="PTHR43065">
    <property type="entry name" value="SENSOR HISTIDINE KINASE"/>
    <property type="match status" value="1"/>
</dbReference>
<dbReference type="SMART" id="SM00387">
    <property type="entry name" value="HATPase_c"/>
    <property type="match status" value="1"/>
</dbReference>
<dbReference type="Proteomes" id="UP000637383">
    <property type="component" value="Unassembled WGS sequence"/>
</dbReference>
<evidence type="ECO:0000256" key="3">
    <source>
        <dbReference type="ARBA" id="ARBA00012438"/>
    </source>
</evidence>
<dbReference type="InterPro" id="IPR005467">
    <property type="entry name" value="His_kinase_dom"/>
</dbReference>
<dbReference type="InterPro" id="IPR003661">
    <property type="entry name" value="HisK_dim/P_dom"/>
</dbReference>
<evidence type="ECO:0000256" key="5">
    <source>
        <dbReference type="ARBA" id="ARBA00022679"/>
    </source>
</evidence>
<dbReference type="Gene3D" id="6.10.340.10">
    <property type="match status" value="1"/>
</dbReference>
<dbReference type="SUPFAM" id="SSF47384">
    <property type="entry name" value="Homodimeric domain of signal transducing histidine kinase"/>
    <property type="match status" value="1"/>
</dbReference>
<dbReference type="InterPro" id="IPR036097">
    <property type="entry name" value="HisK_dim/P_sf"/>
</dbReference>
<accession>A0ABR8KEC1</accession>
<keyword evidence="6 11" id="KW-0418">Kinase</keyword>
<dbReference type="EMBL" id="JACJTU010000028">
    <property type="protein sequence ID" value="MBD2737189.1"/>
    <property type="molecule type" value="Genomic_DNA"/>
</dbReference>
<protein>
    <recommendedName>
        <fullName evidence="3">histidine kinase</fullName>
        <ecNumber evidence="3">2.7.13.3</ecNumber>
    </recommendedName>
</protein>
<dbReference type="SMART" id="SM00304">
    <property type="entry name" value="HAMP"/>
    <property type="match status" value="1"/>
</dbReference>
<comment type="catalytic activity">
    <reaction evidence="1">
        <text>ATP + protein L-histidine = ADP + protein N-phospho-L-histidine.</text>
        <dbReference type="EC" id="2.7.13.3"/>
    </reaction>
</comment>
<evidence type="ECO:0000256" key="2">
    <source>
        <dbReference type="ARBA" id="ARBA00004370"/>
    </source>
</evidence>
<feature type="domain" description="Histidine kinase" evidence="9">
    <location>
        <begin position="290"/>
        <end position="555"/>
    </location>
</feature>
<evidence type="ECO:0000259" key="10">
    <source>
        <dbReference type="PROSITE" id="PS50885"/>
    </source>
</evidence>
<evidence type="ECO:0000256" key="7">
    <source>
        <dbReference type="ARBA" id="ARBA00023012"/>
    </source>
</evidence>
<keyword evidence="5" id="KW-0808">Transferase</keyword>